<dbReference type="OrthoDB" id="283948at2"/>
<gene>
    <name evidence="2" type="ORF">E1283_06620</name>
</gene>
<sequence>MDAAGLLAVWEAGVATGGVGRALLLHAAARPAFGTDELLATPVGRRDADLFALRAALFGDLMDVRVTCEECEQEMEFGFSAAQAIAAGPPADRPPAGGSLAGGSPTAESLSAASLTVEEGGWTVRFRLPTTGDLADAEEAGAPERARRELLRRCVLAAELDGAPVAADRLPGPLPEDVQRRIAEAAAQADPCADIRLAVACPECGHRATAELDIAAYLWTELDAWARTTLLDVHLLASAYGWSEVDILALSPLRRRYYLELCADA</sequence>
<proteinExistence type="predicted"/>
<protein>
    <recommendedName>
        <fullName evidence="4">Phage baseplate protein</fullName>
    </recommendedName>
</protein>
<name>A0A4R4TM60_9ACTN</name>
<comment type="caution">
    <text evidence="2">The sequence shown here is derived from an EMBL/GenBank/DDBJ whole genome shotgun (WGS) entry which is preliminary data.</text>
</comment>
<keyword evidence="3" id="KW-1185">Reference proteome</keyword>
<evidence type="ECO:0008006" key="4">
    <source>
        <dbReference type="Google" id="ProtNLM"/>
    </source>
</evidence>
<evidence type="ECO:0000313" key="2">
    <source>
        <dbReference type="EMBL" id="TDC77716.1"/>
    </source>
</evidence>
<dbReference type="InterPro" id="IPR024364">
    <property type="entry name" value="Baseplate_phage_T4-like"/>
</dbReference>
<dbReference type="Proteomes" id="UP000295345">
    <property type="component" value="Unassembled WGS sequence"/>
</dbReference>
<accession>A0A4R4TM60</accession>
<feature type="compositionally biased region" description="Low complexity" evidence="1">
    <location>
        <begin position="86"/>
        <end position="105"/>
    </location>
</feature>
<organism evidence="2 3">
    <name type="scientific">Streptomyces hainanensis</name>
    <dbReference type="NCBI Taxonomy" id="402648"/>
    <lineage>
        <taxon>Bacteria</taxon>
        <taxon>Bacillati</taxon>
        <taxon>Actinomycetota</taxon>
        <taxon>Actinomycetes</taxon>
        <taxon>Kitasatosporales</taxon>
        <taxon>Streptomycetaceae</taxon>
        <taxon>Streptomyces</taxon>
    </lineage>
</organism>
<evidence type="ECO:0000256" key="1">
    <source>
        <dbReference type="SAM" id="MobiDB-lite"/>
    </source>
</evidence>
<feature type="region of interest" description="Disordered" evidence="1">
    <location>
        <begin position="86"/>
        <end position="107"/>
    </location>
</feature>
<dbReference type="Pfam" id="PF12322">
    <property type="entry name" value="T4_baseplate"/>
    <property type="match status" value="1"/>
</dbReference>
<dbReference type="AlphaFoldDB" id="A0A4R4TM60"/>
<evidence type="ECO:0000313" key="3">
    <source>
        <dbReference type="Proteomes" id="UP000295345"/>
    </source>
</evidence>
<reference evidence="2 3" key="1">
    <citation type="submission" date="2019-03" db="EMBL/GenBank/DDBJ databases">
        <title>Draft genome sequences of novel Actinobacteria.</title>
        <authorList>
            <person name="Sahin N."/>
            <person name="Ay H."/>
            <person name="Saygin H."/>
        </authorList>
    </citation>
    <scope>NUCLEOTIDE SEQUENCE [LARGE SCALE GENOMIC DNA]</scope>
    <source>
        <strain evidence="2 3">DSM 41900</strain>
    </source>
</reference>
<dbReference type="EMBL" id="SMKI01000048">
    <property type="protein sequence ID" value="TDC77716.1"/>
    <property type="molecule type" value="Genomic_DNA"/>
</dbReference>